<feature type="transmembrane region" description="Helical" evidence="3">
    <location>
        <begin position="12"/>
        <end position="30"/>
    </location>
</feature>
<dbReference type="EMBL" id="QSLJ01000002">
    <property type="protein sequence ID" value="RHF37347.1"/>
    <property type="molecule type" value="Genomic_DNA"/>
</dbReference>
<accession>A0A414NE89</accession>
<dbReference type="Gene3D" id="2.60.40.1240">
    <property type="match status" value="1"/>
</dbReference>
<dbReference type="InParanoid" id="A0A414NE89"/>
<evidence type="ECO:0000313" key="5">
    <source>
        <dbReference type="EMBL" id="RHF37347.1"/>
    </source>
</evidence>
<feature type="domain" description="DUF4352" evidence="4">
    <location>
        <begin position="131"/>
        <end position="214"/>
    </location>
</feature>
<feature type="compositionally biased region" description="Basic and acidic residues" evidence="2">
    <location>
        <begin position="106"/>
        <end position="119"/>
    </location>
</feature>
<dbReference type="InterPro" id="IPR029050">
    <property type="entry name" value="Immunoprotect_excell_Ig-like"/>
</dbReference>
<keyword evidence="3" id="KW-1133">Transmembrane helix</keyword>
<proteinExistence type="predicted"/>
<protein>
    <submittedName>
        <fullName evidence="5">DUF4352 domain-containing protein</fullName>
    </submittedName>
</protein>
<dbReference type="Pfam" id="PF11611">
    <property type="entry name" value="DUF4352"/>
    <property type="match status" value="1"/>
</dbReference>
<evidence type="ECO:0000256" key="3">
    <source>
        <dbReference type="SAM" id="Phobius"/>
    </source>
</evidence>
<dbReference type="RefSeq" id="WP_118104499.1">
    <property type="nucleotide sequence ID" value="NZ_CABJEU010000002.1"/>
</dbReference>
<name>A0A414NE89_9ACTN</name>
<reference evidence="5 6" key="1">
    <citation type="submission" date="2018-08" db="EMBL/GenBank/DDBJ databases">
        <title>A genome reference for cultivated species of the human gut microbiota.</title>
        <authorList>
            <person name="Zou Y."/>
            <person name="Xue W."/>
            <person name="Luo G."/>
        </authorList>
    </citation>
    <scope>NUCLEOTIDE SEQUENCE [LARGE SCALE GENOMIC DNA]</scope>
    <source>
        <strain evidence="5 6">AM25-33</strain>
    </source>
</reference>
<keyword evidence="6" id="KW-1185">Reference proteome</keyword>
<sequence length="238" mass="24720">MEEASGKQRRSGLAIVGMIIGILALLTSLMPFVNNISFFVALIGAALAIAGMVSCARGKRAGKGLAGIAVAVNVVAVAAVLMSQSMYGAAVDDAMNGPQAVQSSEGDGKREDGEPKPADELAIGSKVELENGLSVTVNEVAPGLVKYDGTEVTRVNVTYENNGDEPVSFSSYDWKGENETGVRSDTTYFDGEENAISYGDLSVGGSVSGNIYFDGTLSKVLYFSSPIADDPAVTWTVA</sequence>
<feature type="transmembrane region" description="Helical" evidence="3">
    <location>
        <begin position="65"/>
        <end position="87"/>
    </location>
</feature>
<feature type="region of interest" description="Disordered" evidence="2">
    <location>
        <begin position="97"/>
        <end position="120"/>
    </location>
</feature>
<gene>
    <name evidence="5" type="ORF">DW682_07005</name>
</gene>
<comment type="caution">
    <text evidence="5">The sequence shown here is derived from an EMBL/GenBank/DDBJ whole genome shotgun (WGS) entry which is preliminary data.</text>
</comment>
<dbReference type="Proteomes" id="UP000283983">
    <property type="component" value="Unassembled WGS sequence"/>
</dbReference>
<dbReference type="AlphaFoldDB" id="A0A414NE89"/>
<evidence type="ECO:0000256" key="2">
    <source>
        <dbReference type="SAM" id="MobiDB-lite"/>
    </source>
</evidence>
<keyword evidence="3" id="KW-0472">Membrane</keyword>
<feature type="transmembrane region" description="Helical" evidence="3">
    <location>
        <begin position="36"/>
        <end position="53"/>
    </location>
</feature>
<evidence type="ECO:0000313" key="6">
    <source>
        <dbReference type="Proteomes" id="UP000283983"/>
    </source>
</evidence>
<organism evidence="5 6">
    <name type="scientific">Collinsella intestinalis</name>
    <dbReference type="NCBI Taxonomy" id="147207"/>
    <lineage>
        <taxon>Bacteria</taxon>
        <taxon>Bacillati</taxon>
        <taxon>Actinomycetota</taxon>
        <taxon>Coriobacteriia</taxon>
        <taxon>Coriobacteriales</taxon>
        <taxon>Coriobacteriaceae</taxon>
        <taxon>Collinsella</taxon>
    </lineage>
</organism>
<evidence type="ECO:0000256" key="1">
    <source>
        <dbReference type="ARBA" id="ARBA00022729"/>
    </source>
</evidence>
<dbReference type="InterPro" id="IPR029051">
    <property type="entry name" value="DUF4352"/>
</dbReference>
<evidence type="ECO:0000259" key="4">
    <source>
        <dbReference type="Pfam" id="PF11611"/>
    </source>
</evidence>
<keyword evidence="1" id="KW-0732">Signal</keyword>
<keyword evidence="3" id="KW-0812">Transmembrane</keyword>